<gene>
    <name evidence="2" type="ORF">Ciccas_014410</name>
</gene>
<proteinExistence type="predicted"/>
<dbReference type="EMBL" id="JBJKFK010008383">
    <property type="protein sequence ID" value="KAL3307084.1"/>
    <property type="molecule type" value="Genomic_DNA"/>
</dbReference>
<name>A0ABD2PIU5_9PLAT</name>
<keyword evidence="3" id="KW-1185">Reference proteome</keyword>
<evidence type="ECO:0000313" key="3">
    <source>
        <dbReference type="Proteomes" id="UP001626550"/>
    </source>
</evidence>
<feature type="region of interest" description="Disordered" evidence="1">
    <location>
        <begin position="1"/>
        <end position="21"/>
    </location>
</feature>
<protein>
    <submittedName>
        <fullName evidence="2">Uncharacterized protein</fullName>
    </submittedName>
</protein>
<dbReference type="Proteomes" id="UP001626550">
    <property type="component" value="Unassembled WGS sequence"/>
</dbReference>
<accession>A0ABD2PIU5</accession>
<reference evidence="2 3" key="1">
    <citation type="submission" date="2024-11" db="EMBL/GenBank/DDBJ databases">
        <title>Adaptive evolution of stress response genes in parasites aligns with host niche diversity.</title>
        <authorList>
            <person name="Hahn C."/>
            <person name="Resl P."/>
        </authorList>
    </citation>
    <scope>NUCLEOTIDE SEQUENCE [LARGE SCALE GENOMIC DNA]</scope>
    <source>
        <strain evidence="2">EGGRZ-B1_66</strain>
        <tissue evidence="2">Body</tissue>
    </source>
</reference>
<evidence type="ECO:0000313" key="2">
    <source>
        <dbReference type="EMBL" id="KAL3307084.1"/>
    </source>
</evidence>
<sequence length="222" mass="25471">MAAEWQDFGDTTDGEPEPIWDTVPRIQAKQPLYAQVRKPLSALDIRQQVQNSMQSRKLPGVFHDIRGPRARQTQPPKKDVARELEQQGFKDIDMDEQHRLMAEFEQEKANKAKASAGRNLEKLPVFASFGRVEPPQTDVSGQEPDYWEPKHMYGRNLPTFFGCDRFGKMYSPMFSLINMLRLYYCYNAAPQSALEQTEAGRAIKAQRDEFLKTASTELLANK</sequence>
<dbReference type="AlphaFoldDB" id="A0ABD2PIU5"/>
<comment type="caution">
    <text evidence="2">The sequence shown here is derived from an EMBL/GenBank/DDBJ whole genome shotgun (WGS) entry which is preliminary data.</text>
</comment>
<organism evidence="2 3">
    <name type="scientific">Cichlidogyrus casuarinus</name>
    <dbReference type="NCBI Taxonomy" id="1844966"/>
    <lineage>
        <taxon>Eukaryota</taxon>
        <taxon>Metazoa</taxon>
        <taxon>Spiralia</taxon>
        <taxon>Lophotrochozoa</taxon>
        <taxon>Platyhelminthes</taxon>
        <taxon>Monogenea</taxon>
        <taxon>Monopisthocotylea</taxon>
        <taxon>Dactylogyridea</taxon>
        <taxon>Ancyrocephalidae</taxon>
        <taxon>Cichlidogyrus</taxon>
    </lineage>
</organism>
<evidence type="ECO:0000256" key="1">
    <source>
        <dbReference type="SAM" id="MobiDB-lite"/>
    </source>
</evidence>